<keyword evidence="8" id="KW-0449">Lipoprotein</keyword>
<dbReference type="CDD" id="cd10951">
    <property type="entry name" value="CE4_ClCDA_like"/>
    <property type="match status" value="1"/>
</dbReference>
<dbReference type="Proteomes" id="UP000037035">
    <property type="component" value="Unassembled WGS sequence"/>
</dbReference>
<dbReference type="VEuPathDB" id="FungiDB:VP01_917g3"/>
<comment type="caution">
    <text evidence="10">The sequence shown here is derived from an EMBL/GenBank/DDBJ whole genome shotgun (WGS) entry which is preliminary data.</text>
</comment>
<keyword evidence="5" id="KW-0732">Signal</keyword>
<keyword evidence="7" id="KW-0119">Carbohydrate metabolism</keyword>
<dbReference type="InterPro" id="IPR002509">
    <property type="entry name" value="NODB_dom"/>
</dbReference>
<evidence type="ECO:0000256" key="3">
    <source>
        <dbReference type="ARBA" id="ARBA00022622"/>
    </source>
</evidence>
<evidence type="ECO:0000256" key="4">
    <source>
        <dbReference type="ARBA" id="ARBA00022723"/>
    </source>
</evidence>
<comment type="subcellular location">
    <subcellularLocation>
        <location evidence="2">Cell membrane</location>
        <topology evidence="2">Lipid-anchor</topology>
        <topology evidence="2">GPI-anchor</topology>
    </subcellularLocation>
</comment>
<dbReference type="SUPFAM" id="SSF88713">
    <property type="entry name" value="Glycoside hydrolase/deacetylase"/>
    <property type="match status" value="1"/>
</dbReference>
<keyword evidence="4" id="KW-0479">Metal-binding</keyword>
<dbReference type="GO" id="GO:0046872">
    <property type="term" value="F:metal ion binding"/>
    <property type="evidence" value="ECO:0007669"/>
    <property type="project" value="UniProtKB-KW"/>
</dbReference>
<dbReference type="GO" id="GO:0005975">
    <property type="term" value="P:carbohydrate metabolic process"/>
    <property type="evidence" value="ECO:0007669"/>
    <property type="project" value="InterPro"/>
</dbReference>
<reference evidence="10 11" key="1">
    <citation type="submission" date="2015-08" db="EMBL/GenBank/DDBJ databases">
        <title>Next Generation Sequencing and Analysis of the Genome of Puccinia sorghi L Schw, the Causal Agent of Maize Common Rust.</title>
        <authorList>
            <person name="Rochi L."/>
            <person name="Burguener G."/>
            <person name="Darino M."/>
            <person name="Turjanski A."/>
            <person name="Kreff E."/>
            <person name="Dieguez M.J."/>
            <person name="Sacco F."/>
        </authorList>
    </citation>
    <scope>NUCLEOTIDE SEQUENCE [LARGE SCALE GENOMIC DNA]</scope>
    <source>
        <strain evidence="10 11">RO10H11247</strain>
    </source>
</reference>
<comment type="cofactor">
    <cofactor evidence="1">
        <name>Co(2+)</name>
        <dbReference type="ChEBI" id="CHEBI:48828"/>
    </cofactor>
</comment>
<dbReference type="EMBL" id="LAVV01014804">
    <property type="protein sequence ID" value="KNZ44423.1"/>
    <property type="molecule type" value="Genomic_DNA"/>
</dbReference>
<keyword evidence="3" id="KW-0325">Glycoprotein</keyword>
<evidence type="ECO:0000313" key="11">
    <source>
        <dbReference type="Proteomes" id="UP000037035"/>
    </source>
</evidence>
<keyword evidence="3" id="KW-0336">GPI-anchor</keyword>
<keyword evidence="6" id="KW-0378">Hydrolase</keyword>
<dbReference type="PANTHER" id="PTHR46471">
    <property type="entry name" value="CHITIN DEACETYLASE"/>
    <property type="match status" value="1"/>
</dbReference>
<organism evidence="10 11">
    <name type="scientific">Puccinia sorghi</name>
    <dbReference type="NCBI Taxonomy" id="27349"/>
    <lineage>
        <taxon>Eukaryota</taxon>
        <taxon>Fungi</taxon>
        <taxon>Dikarya</taxon>
        <taxon>Basidiomycota</taxon>
        <taxon>Pucciniomycotina</taxon>
        <taxon>Pucciniomycetes</taxon>
        <taxon>Pucciniales</taxon>
        <taxon>Pucciniaceae</taxon>
        <taxon>Puccinia</taxon>
    </lineage>
</organism>
<feature type="domain" description="NodB homology" evidence="9">
    <location>
        <begin position="82"/>
        <end position="275"/>
    </location>
</feature>
<dbReference type="Pfam" id="PF01522">
    <property type="entry name" value="Polysacc_deac_1"/>
    <property type="match status" value="1"/>
</dbReference>
<evidence type="ECO:0000256" key="7">
    <source>
        <dbReference type="ARBA" id="ARBA00023277"/>
    </source>
</evidence>
<accession>A0A0L6U7D9</accession>
<sequence length="314" mass="35416">MVDSWPSTALVLVEAGSARDRAWVNKSKWLDLDSFARFKVQVAMNANFYLCFLMVASCSVVQSAHHPKASKHVVFSTCSKPGTAAITFDDGPYIYQNKISDYLYERDVKGTFFVNGYNYDCIYDEDVVKRLRHTFAQGHLIGSHTWSHVNISTLSAHQLHKQLDLTEKALKKILGIKPKFFRAPYGDFFPSYSGEYNKQSLKVLKQRGYVVVDWSRDSGDSMGASAKKSNAMYTKMAKKFPSPQIALNHETYKNTAHKVTPHAVEVLQKAGYELMHVSECLGMGAEPEDLYQWVGEPSERDSSWTCKGTPKPTN</sequence>
<evidence type="ECO:0000256" key="8">
    <source>
        <dbReference type="ARBA" id="ARBA00023288"/>
    </source>
</evidence>
<dbReference type="GO" id="GO:0098552">
    <property type="term" value="C:side of membrane"/>
    <property type="evidence" value="ECO:0007669"/>
    <property type="project" value="UniProtKB-KW"/>
</dbReference>
<name>A0A0L6U7D9_9BASI</name>
<dbReference type="Gene3D" id="3.20.20.370">
    <property type="entry name" value="Glycoside hydrolase/deacetylase"/>
    <property type="match status" value="1"/>
</dbReference>
<evidence type="ECO:0000256" key="2">
    <source>
        <dbReference type="ARBA" id="ARBA00004609"/>
    </source>
</evidence>
<evidence type="ECO:0000259" key="9">
    <source>
        <dbReference type="PROSITE" id="PS51677"/>
    </source>
</evidence>
<dbReference type="AlphaFoldDB" id="A0A0L6U7D9"/>
<dbReference type="GO" id="GO:0016810">
    <property type="term" value="F:hydrolase activity, acting on carbon-nitrogen (but not peptide) bonds"/>
    <property type="evidence" value="ECO:0007669"/>
    <property type="project" value="InterPro"/>
</dbReference>
<keyword evidence="11" id="KW-1185">Reference proteome</keyword>
<evidence type="ECO:0000256" key="5">
    <source>
        <dbReference type="ARBA" id="ARBA00022729"/>
    </source>
</evidence>
<dbReference type="STRING" id="27349.A0A0L6U7D9"/>
<dbReference type="OrthoDB" id="2125469at2759"/>
<protein>
    <recommendedName>
        <fullName evidence="9">NodB homology domain-containing protein</fullName>
    </recommendedName>
</protein>
<gene>
    <name evidence="10" type="ORF">VP01_917g3</name>
</gene>
<dbReference type="PROSITE" id="PS51677">
    <property type="entry name" value="NODB"/>
    <property type="match status" value="1"/>
</dbReference>
<keyword evidence="3" id="KW-0472">Membrane</keyword>
<evidence type="ECO:0000256" key="6">
    <source>
        <dbReference type="ARBA" id="ARBA00022801"/>
    </source>
</evidence>
<proteinExistence type="predicted"/>
<dbReference type="InterPro" id="IPR011330">
    <property type="entry name" value="Glyco_hydro/deAcase_b/a-brl"/>
</dbReference>
<evidence type="ECO:0000256" key="1">
    <source>
        <dbReference type="ARBA" id="ARBA00001941"/>
    </source>
</evidence>
<dbReference type="PANTHER" id="PTHR46471:SF2">
    <property type="entry name" value="CHITIN DEACETYLASE-RELATED"/>
    <property type="match status" value="1"/>
</dbReference>
<dbReference type="GO" id="GO:0005886">
    <property type="term" value="C:plasma membrane"/>
    <property type="evidence" value="ECO:0007669"/>
    <property type="project" value="UniProtKB-SubCell"/>
</dbReference>
<evidence type="ECO:0000313" key="10">
    <source>
        <dbReference type="EMBL" id="KNZ44423.1"/>
    </source>
</evidence>